<gene>
    <name evidence="2" type="ORF">HKW66_Vig0172330</name>
</gene>
<sequence>MQHVCFLMLQPLPSPYFLCGLLDGKLHRAIDMDFPNRNSLCLGFYSINIFRRLVVNIIMALLLGHDHGHRRGDGHGHSYGFTVSTHHDAKHAKDEHHHKHDHTYHHDDHHSKDESKTKKKKQLNINVQGLISMSLEILFRVLE</sequence>
<dbReference type="EMBL" id="JABFOF010000009">
    <property type="protein sequence ID" value="KAG2380454.1"/>
    <property type="molecule type" value="Genomic_DNA"/>
</dbReference>
<evidence type="ECO:0000256" key="1">
    <source>
        <dbReference type="SAM" id="MobiDB-lite"/>
    </source>
</evidence>
<dbReference type="Proteomes" id="UP000743370">
    <property type="component" value="Unassembled WGS sequence"/>
</dbReference>
<name>A0A8T0JQV2_PHAAN</name>
<organism evidence="2 3">
    <name type="scientific">Phaseolus angularis</name>
    <name type="common">Azuki bean</name>
    <name type="synonym">Vigna angularis</name>
    <dbReference type="NCBI Taxonomy" id="3914"/>
    <lineage>
        <taxon>Eukaryota</taxon>
        <taxon>Viridiplantae</taxon>
        <taxon>Streptophyta</taxon>
        <taxon>Embryophyta</taxon>
        <taxon>Tracheophyta</taxon>
        <taxon>Spermatophyta</taxon>
        <taxon>Magnoliopsida</taxon>
        <taxon>eudicotyledons</taxon>
        <taxon>Gunneridae</taxon>
        <taxon>Pentapetalae</taxon>
        <taxon>rosids</taxon>
        <taxon>fabids</taxon>
        <taxon>Fabales</taxon>
        <taxon>Fabaceae</taxon>
        <taxon>Papilionoideae</taxon>
        <taxon>50 kb inversion clade</taxon>
        <taxon>NPAAA clade</taxon>
        <taxon>indigoferoid/millettioid clade</taxon>
        <taxon>Phaseoleae</taxon>
        <taxon>Vigna</taxon>
    </lineage>
</organism>
<evidence type="ECO:0000313" key="3">
    <source>
        <dbReference type="Proteomes" id="UP000743370"/>
    </source>
</evidence>
<dbReference type="AlphaFoldDB" id="A0A8T0JQV2"/>
<evidence type="ECO:0000313" key="2">
    <source>
        <dbReference type="EMBL" id="KAG2380454.1"/>
    </source>
</evidence>
<comment type="caution">
    <text evidence="2">The sequence shown here is derived from an EMBL/GenBank/DDBJ whole genome shotgun (WGS) entry which is preliminary data.</text>
</comment>
<accession>A0A8T0JQV2</accession>
<protein>
    <submittedName>
        <fullName evidence="2">Uncharacterized protein</fullName>
    </submittedName>
</protein>
<reference evidence="2 3" key="1">
    <citation type="submission" date="2020-05" db="EMBL/GenBank/DDBJ databases">
        <title>Vigna angularis (adzuki bean) Var. LongXiaoDou No. 4 denovo assembly.</title>
        <authorList>
            <person name="Xiang H."/>
        </authorList>
    </citation>
    <scope>NUCLEOTIDE SEQUENCE [LARGE SCALE GENOMIC DNA]</scope>
    <source>
        <tissue evidence="2">Leaf</tissue>
    </source>
</reference>
<feature type="region of interest" description="Disordered" evidence="1">
    <location>
        <begin position="88"/>
        <end position="121"/>
    </location>
</feature>
<feature type="compositionally biased region" description="Basic and acidic residues" evidence="1">
    <location>
        <begin position="104"/>
        <end position="116"/>
    </location>
</feature>
<proteinExistence type="predicted"/>